<dbReference type="EMBL" id="ADLO01000023">
    <property type="protein sequence ID" value="KGF56929.1"/>
    <property type="molecule type" value="Genomic_DNA"/>
</dbReference>
<dbReference type="PANTHER" id="PTHR31118">
    <property type="entry name" value="CYCLASE-LIKE PROTEIN 2"/>
    <property type="match status" value="1"/>
</dbReference>
<proteinExistence type="predicted"/>
<dbReference type="eggNOG" id="COG1878">
    <property type="taxonomic scope" value="Bacteria"/>
</dbReference>
<keyword evidence="2" id="KW-1185">Reference proteome</keyword>
<gene>
    <name evidence="1" type="ORF">HMPREF9460_00591</name>
</gene>
<dbReference type="SUPFAM" id="SSF102198">
    <property type="entry name" value="Putative cyclase"/>
    <property type="match status" value="1"/>
</dbReference>
<evidence type="ECO:0000313" key="2">
    <source>
        <dbReference type="Proteomes" id="UP000029585"/>
    </source>
</evidence>
<dbReference type="PATRIC" id="fig|742738.3.peg.613"/>
<dbReference type="Proteomes" id="UP000029585">
    <property type="component" value="Unassembled WGS sequence"/>
</dbReference>
<dbReference type="GO" id="GO:0019441">
    <property type="term" value="P:L-tryptophan catabolic process to kynurenine"/>
    <property type="evidence" value="ECO:0007669"/>
    <property type="project" value="InterPro"/>
</dbReference>
<reference evidence="1 2" key="1">
    <citation type="submission" date="2011-08" db="EMBL/GenBank/DDBJ databases">
        <title>The Genome Sequence of Clostridium orbiscindens 1_3_50AFAA.</title>
        <authorList>
            <consortium name="The Broad Institute Genome Sequencing Platform"/>
            <person name="Earl A."/>
            <person name="Ward D."/>
            <person name="Feldgarden M."/>
            <person name="Gevers D."/>
            <person name="Daigneault M."/>
            <person name="Strauss J."/>
            <person name="Allen-Vercoe E."/>
            <person name="Young S.K."/>
            <person name="Zeng Q."/>
            <person name="Gargeya S."/>
            <person name="Fitzgerald M."/>
            <person name="Haas B."/>
            <person name="Abouelleil A."/>
            <person name="Alvarado L."/>
            <person name="Arachchi H.M."/>
            <person name="Berlin A."/>
            <person name="Brown A."/>
            <person name="Chapman S.B."/>
            <person name="Chen Z."/>
            <person name="Dunbar C."/>
            <person name="Freedman E."/>
            <person name="Gearin G."/>
            <person name="Gellesch M."/>
            <person name="Goldberg J."/>
            <person name="Griggs A."/>
            <person name="Gujja S."/>
            <person name="Heiman D."/>
            <person name="Howarth C."/>
            <person name="Larson L."/>
            <person name="Lui A."/>
            <person name="MacDonald P.J.P."/>
            <person name="Montmayeur A."/>
            <person name="Murphy C."/>
            <person name="Neiman D."/>
            <person name="Pearson M."/>
            <person name="Priest M."/>
            <person name="Roberts A."/>
            <person name="Saif S."/>
            <person name="Shea T."/>
            <person name="Shenoy N."/>
            <person name="Sisk P."/>
            <person name="Stolte C."/>
            <person name="Sykes S."/>
            <person name="Wortman J."/>
            <person name="Nusbaum C."/>
            <person name="Birren B."/>
        </authorList>
    </citation>
    <scope>NUCLEOTIDE SEQUENCE [LARGE SCALE GENOMIC DNA]</scope>
    <source>
        <strain evidence="1 2">1_3_50AFAA</strain>
    </source>
</reference>
<protein>
    <submittedName>
        <fullName evidence="1">Uncharacterized protein</fullName>
    </submittedName>
</protein>
<name>A0A096DHD1_FLAPL</name>
<sequence>GENDDYFMYSPGMSIEGAHWLVDHKVKGVGFDLQALDHILYTYAAQHGPGPYVPRIVDEYKKEFGHEPIEDYPEWEPVHTILLGNNVMGIENLGGDIEKVKGQRFMFCAFPLRWYMGDGTIVRAVAITDEDHINKDVPDRVYKYGVY</sequence>
<comment type="caution">
    <text evidence="1">The sequence shown here is derived from an EMBL/GenBank/DDBJ whole genome shotgun (WGS) entry which is preliminary data.</text>
</comment>
<organism evidence="1 2">
    <name type="scientific">Flavonifractor plautii 1_3_50AFAA</name>
    <dbReference type="NCBI Taxonomy" id="742738"/>
    <lineage>
        <taxon>Bacteria</taxon>
        <taxon>Bacillati</taxon>
        <taxon>Bacillota</taxon>
        <taxon>Clostridia</taxon>
        <taxon>Eubacteriales</taxon>
        <taxon>Oscillospiraceae</taxon>
        <taxon>Flavonifractor</taxon>
    </lineage>
</organism>
<dbReference type="Pfam" id="PF04199">
    <property type="entry name" value="Cyclase"/>
    <property type="match status" value="1"/>
</dbReference>
<dbReference type="Gene3D" id="3.50.30.50">
    <property type="entry name" value="Putative cyclase"/>
    <property type="match status" value="1"/>
</dbReference>
<dbReference type="AlphaFoldDB" id="A0A096DHD1"/>
<dbReference type="GO" id="GO:0004061">
    <property type="term" value="F:arylformamidase activity"/>
    <property type="evidence" value="ECO:0007669"/>
    <property type="project" value="InterPro"/>
</dbReference>
<dbReference type="PANTHER" id="PTHR31118:SF32">
    <property type="entry name" value="KYNURENINE FORMAMIDASE"/>
    <property type="match status" value="1"/>
</dbReference>
<dbReference type="InterPro" id="IPR037175">
    <property type="entry name" value="KFase_sf"/>
</dbReference>
<dbReference type="HOGENOM" id="CLU_1762598_0_0_9"/>
<feature type="non-terminal residue" evidence="1">
    <location>
        <position position="1"/>
    </location>
</feature>
<accession>A0A096DHD1</accession>
<evidence type="ECO:0000313" key="1">
    <source>
        <dbReference type="EMBL" id="KGF56929.1"/>
    </source>
</evidence>
<dbReference type="RefSeq" id="WP_044938800.1">
    <property type="nucleotide sequence ID" value="NZ_KN174161.1"/>
</dbReference>
<dbReference type="InterPro" id="IPR007325">
    <property type="entry name" value="KFase/CYL"/>
</dbReference>